<dbReference type="RefSeq" id="WP_172834325.1">
    <property type="nucleotide sequence ID" value="NZ_LT828648.1"/>
</dbReference>
<dbReference type="Pfam" id="PF13590">
    <property type="entry name" value="DUF4136"/>
    <property type="match status" value="1"/>
</dbReference>
<feature type="transmembrane region" description="Helical" evidence="1">
    <location>
        <begin position="45"/>
        <end position="63"/>
    </location>
</feature>
<keyword evidence="1" id="KW-0472">Membrane</keyword>
<keyword evidence="4" id="KW-1185">Reference proteome</keyword>
<keyword evidence="1" id="KW-0812">Transmembrane</keyword>
<gene>
    <name evidence="3" type="ORF">NSJP_2766</name>
</gene>
<dbReference type="EMBL" id="LT828648">
    <property type="protein sequence ID" value="SLM48933.1"/>
    <property type="molecule type" value="Genomic_DNA"/>
</dbReference>
<dbReference type="InterPro" id="IPR025411">
    <property type="entry name" value="DUF4136"/>
</dbReference>
<evidence type="ECO:0000313" key="3">
    <source>
        <dbReference type="EMBL" id="SLM48933.1"/>
    </source>
</evidence>
<evidence type="ECO:0000259" key="2">
    <source>
        <dbReference type="Pfam" id="PF13590"/>
    </source>
</evidence>
<protein>
    <recommendedName>
        <fullName evidence="2">DUF4136 domain-containing protein</fullName>
    </recommendedName>
</protein>
<reference evidence="3 4" key="1">
    <citation type="submission" date="2017-03" db="EMBL/GenBank/DDBJ databases">
        <authorList>
            <person name="Afonso C.L."/>
            <person name="Miller P.J."/>
            <person name="Scott M.A."/>
            <person name="Spackman E."/>
            <person name="Goraichik I."/>
            <person name="Dimitrov K.M."/>
            <person name="Suarez D.L."/>
            <person name="Swayne D.E."/>
        </authorList>
    </citation>
    <scope>NUCLEOTIDE SEQUENCE [LARGE SCALE GENOMIC DNA]</scope>
    <source>
        <strain evidence="3">Genome sequencing of Nitrospira japonica strain NJ11</strain>
    </source>
</reference>
<dbReference type="AlphaFoldDB" id="A0A1W1I7Z8"/>
<proteinExistence type="predicted"/>
<dbReference type="Proteomes" id="UP000192042">
    <property type="component" value="Chromosome I"/>
</dbReference>
<name>A0A1W1I7Z8_9BACT</name>
<keyword evidence="1" id="KW-1133">Transmembrane helix</keyword>
<evidence type="ECO:0000256" key="1">
    <source>
        <dbReference type="SAM" id="Phobius"/>
    </source>
</evidence>
<dbReference type="STRING" id="1325564.NSJP_2766"/>
<sequence>MASAARYIRMFEYGMILLRHHPSEMNHGNHSTLKRHERSSRGNRLVLRITAVCVGLLAALVSACASPKVGYDYDRGADFTAYRTYEWMPDSRSPAGDKRIDNDLVDARIRAAVDGQLRQKGYTNPAAGRPDFYVSYQAAVTDMMKGASTQRYIGDRASGLYTTVSDVHPYKDGALLVDIVDGATQKLVWQGTASAEIDPALTARERDERIARVVKAMFDHFPP</sequence>
<evidence type="ECO:0000313" key="4">
    <source>
        <dbReference type="Proteomes" id="UP000192042"/>
    </source>
</evidence>
<organism evidence="3 4">
    <name type="scientific">Nitrospira japonica</name>
    <dbReference type="NCBI Taxonomy" id="1325564"/>
    <lineage>
        <taxon>Bacteria</taxon>
        <taxon>Pseudomonadati</taxon>
        <taxon>Nitrospirota</taxon>
        <taxon>Nitrospiria</taxon>
        <taxon>Nitrospirales</taxon>
        <taxon>Nitrospiraceae</taxon>
        <taxon>Nitrospira</taxon>
    </lineage>
</organism>
<accession>A0A1W1I7Z8</accession>
<dbReference type="Gene3D" id="3.30.160.670">
    <property type="match status" value="1"/>
</dbReference>
<dbReference type="KEGG" id="nja:NSJP_2766"/>
<feature type="domain" description="DUF4136" evidence="2">
    <location>
        <begin position="69"/>
        <end position="223"/>
    </location>
</feature>